<feature type="compositionally biased region" description="Basic and acidic residues" evidence="10">
    <location>
        <begin position="97"/>
        <end position="106"/>
    </location>
</feature>
<dbReference type="GO" id="GO:0033281">
    <property type="term" value="C:TAT protein transport complex"/>
    <property type="evidence" value="ECO:0007669"/>
    <property type="project" value="UniProtKB-UniRule"/>
</dbReference>
<dbReference type="Gene3D" id="1.20.5.3310">
    <property type="match status" value="1"/>
</dbReference>
<evidence type="ECO:0000256" key="5">
    <source>
        <dbReference type="ARBA" id="ARBA00022927"/>
    </source>
</evidence>
<evidence type="ECO:0000313" key="12">
    <source>
        <dbReference type="EMBL" id="AFI83156.1"/>
    </source>
</evidence>
<feature type="region of interest" description="Disordered" evidence="10">
    <location>
        <begin position="80"/>
        <end position="106"/>
    </location>
</feature>
<dbReference type="InterPro" id="IPR018448">
    <property type="entry name" value="TatB"/>
</dbReference>
<feature type="compositionally biased region" description="Polar residues" evidence="10">
    <location>
        <begin position="86"/>
        <end position="96"/>
    </location>
</feature>
<dbReference type="HAMAP" id="MF_00237">
    <property type="entry name" value="TatB"/>
    <property type="match status" value="1"/>
</dbReference>
<gene>
    <name evidence="9" type="primary">tatB</name>
    <name evidence="12" type="ordered locus">Q7A_298</name>
</gene>
<dbReference type="NCBIfam" id="TIGR01410">
    <property type="entry name" value="tatB"/>
    <property type="match status" value="1"/>
</dbReference>
<sequence length="106" mass="11656">MFDIGFWELLLIAVVALIVVGPEKLPKVVRVCGLWIGRANASLQSVKNDIAKELRAEEIKQAFKKPDDLPDLNEVIDIDAPAKTKPNLSNTTNTTSVDKKQAEDGK</sequence>
<organism evidence="12 13">
    <name type="scientific">Methylophaga nitratireducenticrescens</name>
    <dbReference type="NCBI Taxonomy" id="754476"/>
    <lineage>
        <taxon>Bacteria</taxon>
        <taxon>Pseudomonadati</taxon>
        <taxon>Pseudomonadota</taxon>
        <taxon>Gammaproteobacteria</taxon>
        <taxon>Thiotrichales</taxon>
        <taxon>Piscirickettsiaceae</taxon>
        <taxon>Methylophaga</taxon>
    </lineage>
</organism>
<evidence type="ECO:0000256" key="1">
    <source>
        <dbReference type="ARBA" id="ARBA00004167"/>
    </source>
</evidence>
<dbReference type="eggNOG" id="COG1826">
    <property type="taxonomic scope" value="Bacteria"/>
</dbReference>
<keyword evidence="8 9" id="KW-0472">Membrane</keyword>
<keyword evidence="4 9" id="KW-0812">Transmembrane</keyword>
<evidence type="ECO:0000256" key="6">
    <source>
        <dbReference type="ARBA" id="ARBA00022989"/>
    </source>
</evidence>
<dbReference type="HOGENOM" id="CLU_086034_1_1_6"/>
<evidence type="ECO:0000256" key="11">
    <source>
        <dbReference type="SAM" id="Phobius"/>
    </source>
</evidence>
<evidence type="ECO:0000256" key="4">
    <source>
        <dbReference type="ARBA" id="ARBA00022692"/>
    </source>
</evidence>
<keyword evidence="7 9" id="KW-0811">Translocation</keyword>
<dbReference type="Pfam" id="PF02416">
    <property type="entry name" value="TatA_B_E"/>
    <property type="match status" value="1"/>
</dbReference>
<comment type="subunit">
    <text evidence="9">The Tat system comprises two distinct complexes: a TatABC complex, containing multiple copies of TatA, TatB and TatC subunits, and a separate TatA complex, containing only TatA subunits. Substrates initially bind to the TatABC complex, which probably triggers association of the separate TatA complex to form the active translocon.</text>
</comment>
<evidence type="ECO:0000256" key="2">
    <source>
        <dbReference type="ARBA" id="ARBA00022448"/>
    </source>
</evidence>
<accession>I1XFI7</accession>
<evidence type="ECO:0000256" key="3">
    <source>
        <dbReference type="ARBA" id="ARBA00022475"/>
    </source>
</evidence>
<comment type="similarity">
    <text evidence="9">Belongs to the TatB family.</text>
</comment>
<dbReference type="Proteomes" id="UP000009144">
    <property type="component" value="Chromosome"/>
</dbReference>
<keyword evidence="5 9" id="KW-0653">Protein transport</keyword>
<dbReference type="AlphaFoldDB" id="I1XFI7"/>
<dbReference type="GO" id="GO:0008320">
    <property type="term" value="F:protein transmembrane transporter activity"/>
    <property type="evidence" value="ECO:0007669"/>
    <property type="project" value="UniProtKB-UniRule"/>
</dbReference>
<name>I1XFI7_METNJ</name>
<keyword evidence="9" id="KW-0997">Cell inner membrane</keyword>
<keyword evidence="6 9" id="KW-1133">Transmembrane helix</keyword>
<evidence type="ECO:0000256" key="7">
    <source>
        <dbReference type="ARBA" id="ARBA00023010"/>
    </source>
</evidence>
<evidence type="ECO:0000256" key="9">
    <source>
        <dbReference type="HAMAP-Rule" id="MF_00237"/>
    </source>
</evidence>
<protein>
    <recommendedName>
        <fullName evidence="9">Sec-independent protein translocase protein TatB</fullName>
    </recommendedName>
</protein>
<dbReference type="PANTHER" id="PTHR33162:SF1">
    <property type="entry name" value="SEC-INDEPENDENT PROTEIN TRANSLOCASE PROTEIN TATA, CHLOROPLASTIC"/>
    <property type="match status" value="1"/>
</dbReference>
<reference evidence="12 13" key="2">
    <citation type="journal article" date="2013" name="Int. J. Syst. Evol. Microbiol.">
        <title>Methylophaga nitratireducenticrescens sp. nov. and Methylophaga frappieri sp. nov., isolated from the biofilm of the methanol-fed denitrification system treating the seawater at the Montreal Biodome.</title>
        <authorList>
            <person name="Villeneuve C."/>
            <person name="Martineau C."/>
            <person name="Mauffrey F."/>
            <person name="Villemur R."/>
        </authorList>
    </citation>
    <scope>NUCLEOTIDE SEQUENCE [LARGE SCALE GENOMIC DNA]</scope>
    <source>
        <strain evidence="12 13">JAM1</strain>
    </source>
</reference>
<evidence type="ECO:0000313" key="13">
    <source>
        <dbReference type="Proteomes" id="UP000009144"/>
    </source>
</evidence>
<dbReference type="OrthoDB" id="9816005at2"/>
<dbReference type="PRINTS" id="PR01506">
    <property type="entry name" value="TATBPROTEIN"/>
</dbReference>
<evidence type="ECO:0000256" key="8">
    <source>
        <dbReference type="ARBA" id="ARBA00023136"/>
    </source>
</evidence>
<comment type="function">
    <text evidence="9">Part of the twin-arginine translocation (Tat) system that transports large folded proteins containing a characteristic twin-arginine motif in their signal peptide across membranes. Together with TatC, TatB is part of a receptor directly interacting with Tat signal peptides. TatB may form an oligomeric binding site that transiently accommodates folded Tat precursor proteins before their translocation.</text>
</comment>
<proteinExistence type="inferred from homology"/>
<keyword evidence="2 9" id="KW-0813">Transport</keyword>
<dbReference type="PANTHER" id="PTHR33162">
    <property type="entry name" value="SEC-INDEPENDENT PROTEIN TRANSLOCASE PROTEIN TATA, CHLOROPLASTIC"/>
    <property type="match status" value="1"/>
</dbReference>
<reference evidence="12 13" key="1">
    <citation type="journal article" date="2012" name="J. Bacteriol.">
        <title>Complete genome sequences of Methylophaga sp. strain JAM1 and Methylophaga sp. strain JAM7.</title>
        <authorList>
            <person name="Villeneuve C."/>
            <person name="Martineau C."/>
            <person name="Mauffrey F."/>
            <person name="Villemur R."/>
        </authorList>
    </citation>
    <scope>NUCLEOTIDE SEQUENCE [LARGE SCALE GENOMIC DNA]</scope>
    <source>
        <strain evidence="12 13">JAM1</strain>
    </source>
</reference>
<dbReference type="EMBL" id="CP003390">
    <property type="protein sequence ID" value="AFI83156.1"/>
    <property type="molecule type" value="Genomic_DNA"/>
</dbReference>
<dbReference type="GO" id="GO:0043953">
    <property type="term" value="P:protein transport by the Tat complex"/>
    <property type="evidence" value="ECO:0007669"/>
    <property type="project" value="UniProtKB-UniRule"/>
</dbReference>
<comment type="subcellular location">
    <subcellularLocation>
        <location evidence="9">Cell inner membrane</location>
        <topology evidence="9">Single-pass membrane protein</topology>
    </subcellularLocation>
    <subcellularLocation>
        <location evidence="1">Membrane</location>
        <topology evidence="1">Single-pass membrane protein</topology>
    </subcellularLocation>
</comment>
<dbReference type="STRING" id="754476.Q7A_298"/>
<feature type="transmembrane region" description="Helical" evidence="11">
    <location>
        <begin position="6"/>
        <end position="22"/>
    </location>
</feature>
<evidence type="ECO:0000256" key="10">
    <source>
        <dbReference type="SAM" id="MobiDB-lite"/>
    </source>
</evidence>
<keyword evidence="3 9" id="KW-1003">Cell membrane</keyword>
<keyword evidence="13" id="KW-1185">Reference proteome</keyword>
<dbReference type="RefSeq" id="WP_014705531.1">
    <property type="nucleotide sequence ID" value="NC_017857.3"/>
</dbReference>
<dbReference type="InterPro" id="IPR003369">
    <property type="entry name" value="TatA/B/E"/>
</dbReference>
<dbReference type="KEGG" id="mej:Q7A_298"/>
<dbReference type="PATRIC" id="fig|754476.3.peg.295"/>